<dbReference type="EMBL" id="VSRR010145399">
    <property type="protein sequence ID" value="MPD05312.1"/>
    <property type="molecule type" value="Genomic_DNA"/>
</dbReference>
<keyword evidence="2" id="KW-1185">Reference proteome</keyword>
<dbReference type="Proteomes" id="UP000324222">
    <property type="component" value="Unassembled WGS sequence"/>
</dbReference>
<gene>
    <name evidence="1" type="ORF">E2C01_101047</name>
</gene>
<proteinExistence type="predicted"/>
<name>A0A5B7K4P4_PORTR</name>
<reference evidence="1 2" key="1">
    <citation type="submission" date="2019-05" db="EMBL/GenBank/DDBJ databases">
        <title>Another draft genome of Portunus trituberculatus and its Hox gene families provides insights of decapod evolution.</title>
        <authorList>
            <person name="Jeong J.-H."/>
            <person name="Song I."/>
            <person name="Kim S."/>
            <person name="Choi T."/>
            <person name="Kim D."/>
            <person name="Ryu S."/>
            <person name="Kim W."/>
        </authorList>
    </citation>
    <scope>NUCLEOTIDE SEQUENCE [LARGE SCALE GENOMIC DNA]</scope>
    <source>
        <tissue evidence="1">Muscle</tissue>
    </source>
</reference>
<accession>A0A5B7K4P4</accession>
<evidence type="ECO:0000313" key="2">
    <source>
        <dbReference type="Proteomes" id="UP000324222"/>
    </source>
</evidence>
<organism evidence="1 2">
    <name type="scientific">Portunus trituberculatus</name>
    <name type="common">Swimming crab</name>
    <name type="synonym">Neptunus trituberculatus</name>
    <dbReference type="NCBI Taxonomy" id="210409"/>
    <lineage>
        <taxon>Eukaryota</taxon>
        <taxon>Metazoa</taxon>
        <taxon>Ecdysozoa</taxon>
        <taxon>Arthropoda</taxon>
        <taxon>Crustacea</taxon>
        <taxon>Multicrustacea</taxon>
        <taxon>Malacostraca</taxon>
        <taxon>Eumalacostraca</taxon>
        <taxon>Eucarida</taxon>
        <taxon>Decapoda</taxon>
        <taxon>Pleocyemata</taxon>
        <taxon>Brachyura</taxon>
        <taxon>Eubrachyura</taxon>
        <taxon>Portunoidea</taxon>
        <taxon>Portunidae</taxon>
        <taxon>Portuninae</taxon>
        <taxon>Portunus</taxon>
    </lineage>
</organism>
<evidence type="ECO:0000313" key="1">
    <source>
        <dbReference type="EMBL" id="MPD05312.1"/>
    </source>
</evidence>
<comment type="caution">
    <text evidence="1">The sequence shown here is derived from an EMBL/GenBank/DDBJ whole genome shotgun (WGS) entry which is preliminary data.</text>
</comment>
<sequence length="129" mass="14557">MFPHSIFFLRCRTKFTEAYKAHDETDRRLPEILKNKVRKISKLLKCGRDQPRLVHDTQRQDRRLSAFCLCAAVLSGKDQAAVSQSLCAWEPIRIALDLPSLGISGVELGASGIHWGDPCHFTIDPAGRR</sequence>
<dbReference type="AlphaFoldDB" id="A0A5B7K4P4"/>
<protein>
    <submittedName>
        <fullName evidence="1">Uncharacterized protein</fullName>
    </submittedName>
</protein>